<accession>A0A905R0E0</accession>
<feature type="region of interest" description="Disordered" evidence="2">
    <location>
        <begin position="385"/>
        <end position="419"/>
    </location>
</feature>
<feature type="compositionally biased region" description="Low complexity" evidence="2">
    <location>
        <begin position="1036"/>
        <end position="1080"/>
    </location>
</feature>
<feature type="coiled-coil region" evidence="1">
    <location>
        <begin position="514"/>
        <end position="541"/>
    </location>
</feature>
<keyword evidence="4" id="KW-1185">Reference proteome</keyword>
<evidence type="ECO:0000313" key="4">
    <source>
        <dbReference type="Proteomes" id="UP000015103"/>
    </source>
</evidence>
<organism evidence="3 4">
    <name type="scientific">Rhodnius prolixus</name>
    <name type="common">Triatomid bug</name>
    <dbReference type="NCBI Taxonomy" id="13249"/>
    <lineage>
        <taxon>Eukaryota</taxon>
        <taxon>Metazoa</taxon>
        <taxon>Ecdysozoa</taxon>
        <taxon>Arthropoda</taxon>
        <taxon>Hexapoda</taxon>
        <taxon>Insecta</taxon>
        <taxon>Pterygota</taxon>
        <taxon>Neoptera</taxon>
        <taxon>Paraneoptera</taxon>
        <taxon>Hemiptera</taxon>
        <taxon>Heteroptera</taxon>
        <taxon>Panheteroptera</taxon>
        <taxon>Cimicomorpha</taxon>
        <taxon>Reduviidae</taxon>
        <taxon>Triatominae</taxon>
        <taxon>Rhodnius</taxon>
    </lineage>
</organism>
<dbReference type="EMBL" id="ACPB03000498">
    <property type="status" value="NOT_ANNOTATED_CDS"/>
    <property type="molecule type" value="Genomic_DNA"/>
</dbReference>
<proteinExistence type="predicted"/>
<feature type="region of interest" description="Disordered" evidence="2">
    <location>
        <begin position="1017"/>
        <end position="1372"/>
    </location>
</feature>
<evidence type="ECO:0000256" key="2">
    <source>
        <dbReference type="SAM" id="MobiDB-lite"/>
    </source>
</evidence>
<protein>
    <submittedName>
        <fullName evidence="3">Ataxin-2 C-terminal domain-containing protein</fullName>
    </submittedName>
</protein>
<feature type="region of interest" description="Disordered" evidence="2">
    <location>
        <begin position="272"/>
        <end position="291"/>
    </location>
</feature>
<dbReference type="Proteomes" id="UP000015103">
    <property type="component" value="Unassembled WGS sequence"/>
</dbReference>
<feature type="region of interest" description="Disordered" evidence="2">
    <location>
        <begin position="955"/>
        <end position="974"/>
    </location>
</feature>
<feature type="region of interest" description="Disordered" evidence="2">
    <location>
        <begin position="431"/>
        <end position="451"/>
    </location>
</feature>
<feature type="compositionally biased region" description="Low complexity" evidence="2">
    <location>
        <begin position="1104"/>
        <end position="1164"/>
    </location>
</feature>
<feature type="compositionally biased region" description="Polar residues" evidence="2">
    <location>
        <begin position="1349"/>
        <end position="1369"/>
    </location>
</feature>
<reference evidence="3" key="1">
    <citation type="submission" date="2022-10" db="UniProtKB">
        <authorList>
            <consortium name="EnsemblMetazoa"/>
        </authorList>
    </citation>
    <scope>IDENTIFICATION</scope>
</reference>
<feature type="compositionally biased region" description="Acidic residues" evidence="2">
    <location>
        <begin position="38"/>
        <end position="48"/>
    </location>
</feature>
<keyword evidence="1" id="KW-0175">Coiled coil</keyword>
<name>A0A905R0E0_RHOPR</name>
<feature type="region of interest" description="Disordered" evidence="2">
    <location>
        <begin position="676"/>
        <end position="696"/>
    </location>
</feature>
<evidence type="ECO:0000256" key="1">
    <source>
        <dbReference type="SAM" id="Coils"/>
    </source>
</evidence>
<sequence>MEVHDLEQPASVVDQLWMRHHTSPNEAVGGGRHNGRMDDDDMGPETDVDSVDDILLSPSIAAAKAMVSQAPVWPQERLEKEQQVWLQTLPWSYADAVRKSPPKKQQPAVQEEIKVNVLPQPETPIPPVLEQEMVFGDEQKEVQVEDIQVATEEPMLQDPAVIAKGEEIKNYVGDNDVVVDSGEESEEEWNYIPGKENQKQIQQIQQELNVDDEDMESQLNPNAAEFVPVFIPPSSTAALEKDLSSSPAKGAEQSLENIDVPSVKEFYSEISKRPSELESLNEDSNKSFSEATLNGVDTTGISTKAVYGGDDTLNFLSNSAAPNPGDEDDEAIEISVPLNDTNPFSPTHVPAEPVIVNAADTIQDQMVQDHFSLGFKPFDPMTQSVMEDEGQHEDETSPDVDFMSSGKPDLLSPETNQVPIGGAEANEALEAQTSSSGFDSESGPDDGDHIPAEQCNLAAAAAAVGISFGEDINIEDIVNNTKSMSLIEDSHPIEKIEQTLSPSLSPLPVLTAKEDLEEKEVDELKADLEVKEQVEMDVQEEKITSPLESPVTSKANESMLQFVEEETETPAANIVEPLYLPVQKSGSKDEKVEVSEREILIKGISPQQLFDLVQELQFNQVNKTKEEEPESDSGFEIINASEASNEPNLIENEPLNRQQETVEDSVASNCITSNSVPDLLLQPSETDTDRQASPIGTGTGDIIADLEGAMLDSTPPMEQTMVEVTALVADEREITEQNLEGTKSPLFFEEDKVGHLDLKKSPLPAEPDKNELAETALTENAHELEMFKMPISLLENKEEIIESPQTVVFEEFEKTFSPKEQVLDFYHVDEVKEVVKETNSVEVDKSTEMGESPIEEELCSKSPIFANNIEEKIVSETLIAENEIGKVEIKEQLLSVDVVKEEIKEQPVFAVPTEREEICVLKDISKPFLEDESKAVEEVKDAPPPVDEDKAKYEEGIPLQPTPPSTPAPGVTLQDEGQDLIAAAIAAAGVAVAGAGAAVVAVSAAESSKVEEKVAVVQKKTSATTGVTAVKKIDTSKTPTKPSSVTAKSSPKSGAPTSTATKKPTALTKTTKPAGTAAKPSLASSKNSTPISKVAPTTRPPSAKPSTPTTKTSSISATAKTPPKVRTSTSAKPAPAATAKPLVGAAAAKSAKPASQTSSSKPAPITATKKPEPATIKKQATNTTTVKATVTAAKTSAPPKPATANKFSATKPGSAGAGSKSLANKPPTPAAVTAKPNATSTTTAKPAAKTTTTATARTTTAKASVTTKTTTAAKQGTASSAAAKAPISKTKPAAPTAVKKPLANEKNIKDATNNKLSASKQAAAVKKNTEAKAAKPTTNETKIIEPLTQEPTVTTTNGHVENGLSNEESSPVEIAYQQVVQALN</sequence>
<feature type="region of interest" description="Disordered" evidence="2">
    <location>
        <begin position="22"/>
        <end position="48"/>
    </location>
</feature>
<dbReference type="InterPro" id="IPR009818">
    <property type="entry name" value="PAM2_motif"/>
</dbReference>
<feature type="compositionally biased region" description="Polar residues" evidence="2">
    <location>
        <begin position="1082"/>
        <end position="1091"/>
    </location>
</feature>
<evidence type="ECO:0000313" key="3">
    <source>
        <dbReference type="EnsemblMetazoa" id="RPRC017696-PA"/>
    </source>
</evidence>
<dbReference type="EnsemblMetazoa" id="RPRC017696-RA">
    <property type="protein sequence ID" value="RPRC017696-PA"/>
    <property type="gene ID" value="RPRC017696"/>
</dbReference>
<dbReference type="Pfam" id="PF07145">
    <property type="entry name" value="PAM2"/>
    <property type="match status" value="1"/>
</dbReference>
<feature type="compositionally biased region" description="Acidic residues" evidence="2">
    <location>
        <begin position="386"/>
        <end position="398"/>
    </location>
</feature>
<feature type="compositionally biased region" description="Polar residues" evidence="2">
    <location>
        <begin position="1310"/>
        <end position="1320"/>
    </location>
</feature>
<feature type="compositionally biased region" description="Low complexity" evidence="2">
    <location>
        <begin position="1177"/>
        <end position="1206"/>
    </location>
</feature>
<feature type="compositionally biased region" description="Low complexity" evidence="2">
    <location>
        <begin position="1230"/>
        <end position="1301"/>
    </location>
</feature>